<evidence type="ECO:0000256" key="2">
    <source>
        <dbReference type="SAM" id="SignalP"/>
    </source>
</evidence>
<proteinExistence type="predicted"/>
<feature type="signal peptide" evidence="2">
    <location>
        <begin position="1"/>
        <end position="19"/>
    </location>
</feature>
<dbReference type="EMBL" id="JRYB01000001">
    <property type="protein sequence ID" value="OIJ42338.1"/>
    <property type="molecule type" value="Genomic_DNA"/>
</dbReference>
<dbReference type="Pfam" id="PF04773">
    <property type="entry name" value="FecR"/>
    <property type="match status" value="1"/>
</dbReference>
<gene>
    <name evidence="4" type="ORF">LO55_2200</name>
</gene>
<dbReference type="Proteomes" id="UP000180246">
    <property type="component" value="Unassembled WGS sequence"/>
</dbReference>
<sequence length="458" mass="48200">MQKLLLIATLACAAQFAHAADAGKIVFVAGAAQAGDRPAVEGSQVEEGQMLSTGADGYIYVKTPDNGLFILRPQTQARIVTYRIDEKNPANTRVKFELISGTARSKSGDAVKHARQNFRFNTPVAAIGVRGTDFTVFTDNDTSRVSVFSGGVVVSGFVGGCRPDGAGPCEGATSRELSAAQRGQLVQVTRGQGAPQVLEESAQGAGRAAPARPDEPLSKKDNDQPKVNVEVAKNIGLNEAIDKVVNANPGVPVDPGPGPTPTPVPVPEPAPGPVDPVGPPVGVPNPLERTAIWGRWQPFEGEPPVIDYATQGKDSELIALNGYFALYRSRGNEYVTPNNGSVGFGLRSSEAYVVTEYGSGNTVTNKATLSGGSLNVDFGKRSFSTNMDLVTRTDTVKLRGEGTVTGDGRLYSTADGRLGYLNIQGLITNERGPSSTAATIFDGRIDDRRTVNGGATWR</sequence>
<evidence type="ECO:0000313" key="5">
    <source>
        <dbReference type="Proteomes" id="UP000180246"/>
    </source>
</evidence>
<feature type="region of interest" description="Disordered" evidence="1">
    <location>
        <begin position="190"/>
        <end position="224"/>
    </location>
</feature>
<name>A0A1S2NB89_9BURK</name>
<comment type="caution">
    <text evidence="4">The sequence shown here is derived from an EMBL/GenBank/DDBJ whole genome shotgun (WGS) entry which is preliminary data.</text>
</comment>
<evidence type="ECO:0000259" key="3">
    <source>
        <dbReference type="Pfam" id="PF04773"/>
    </source>
</evidence>
<keyword evidence="2" id="KW-0732">Signal</keyword>
<organism evidence="4 5">
    <name type="scientific">Massilia timonae</name>
    <dbReference type="NCBI Taxonomy" id="47229"/>
    <lineage>
        <taxon>Bacteria</taxon>
        <taxon>Pseudomonadati</taxon>
        <taxon>Pseudomonadota</taxon>
        <taxon>Betaproteobacteria</taxon>
        <taxon>Burkholderiales</taxon>
        <taxon>Oxalobacteraceae</taxon>
        <taxon>Telluria group</taxon>
        <taxon>Massilia</taxon>
    </lineage>
</organism>
<dbReference type="InterPro" id="IPR006860">
    <property type="entry name" value="FecR"/>
</dbReference>
<dbReference type="PANTHER" id="PTHR38731">
    <property type="entry name" value="LIPL45-RELATED LIPOPROTEIN-RELATED"/>
    <property type="match status" value="1"/>
</dbReference>
<feature type="compositionally biased region" description="Pro residues" evidence="1">
    <location>
        <begin position="252"/>
        <end position="270"/>
    </location>
</feature>
<feature type="chain" id="PRO_5010376630" evidence="2">
    <location>
        <begin position="20"/>
        <end position="458"/>
    </location>
</feature>
<feature type="compositionally biased region" description="Basic and acidic residues" evidence="1">
    <location>
        <begin position="212"/>
        <end position="224"/>
    </location>
</feature>
<dbReference type="Gene3D" id="2.60.120.1440">
    <property type="match status" value="1"/>
</dbReference>
<dbReference type="RefSeq" id="WP_071361470.1">
    <property type="nucleotide sequence ID" value="NZ_JRYB01000001.1"/>
</dbReference>
<accession>A0A1S2NB89</accession>
<evidence type="ECO:0000313" key="4">
    <source>
        <dbReference type="EMBL" id="OIJ42338.1"/>
    </source>
</evidence>
<evidence type="ECO:0000256" key="1">
    <source>
        <dbReference type="SAM" id="MobiDB-lite"/>
    </source>
</evidence>
<dbReference type="AlphaFoldDB" id="A0A1S2NB89"/>
<feature type="region of interest" description="Disordered" evidence="1">
    <location>
        <begin position="247"/>
        <end position="270"/>
    </location>
</feature>
<feature type="domain" description="FecR protein" evidence="3">
    <location>
        <begin position="51"/>
        <end position="152"/>
    </location>
</feature>
<reference evidence="4 5" key="1">
    <citation type="submission" date="2014-10" db="EMBL/GenBank/DDBJ databases">
        <authorList>
            <person name="Seo M.-J."/>
            <person name="Seok Y.J."/>
            <person name="Cha I.-T."/>
        </authorList>
    </citation>
    <scope>NUCLEOTIDE SEQUENCE [LARGE SCALE GENOMIC DNA]</scope>
    <source>
        <strain evidence="4 5">NEU</strain>
    </source>
</reference>
<protein>
    <submittedName>
        <fullName evidence="4">FecR family protein</fullName>
    </submittedName>
</protein>